<proteinExistence type="predicted"/>
<keyword evidence="2" id="KW-1185">Reference proteome</keyword>
<reference evidence="1 2" key="1">
    <citation type="submission" date="2019-08" db="EMBL/GenBank/DDBJ databases">
        <title>Whole genome of Aphis craccivora.</title>
        <authorList>
            <person name="Voronova N.V."/>
            <person name="Shulinski R.S."/>
            <person name="Bandarenka Y.V."/>
            <person name="Zhorov D.G."/>
            <person name="Warner D."/>
        </authorList>
    </citation>
    <scope>NUCLEOTIDE SEQUENCE [LARGE SCALE GENOMIC DNA]</scope>
    <source>
        <strain evidence="1">180601</strain>
        <tissue evidence="1">Whole Body</tissue>
    </source>
</reference>
<evidence type="ECO:0000313" key="2">
    <source>
        <dbReference type="Proteomes" id="UP000478052"/>
    </source>
</evidence>
<evidence type="ECO:0000313" key="1">
    <source>
        <dbReference type="EMBL" id="KAF0763945.1"/>
    </source>
</evidence>
<dbReference type="EMBL" id="VUJU01001762">
    <property type="protein sequence ID" value="KAF0763945.1"/>
    <property type="molecule type" value="Genomic_DNA"/>
</dbReference>
<protein>
    <submittedName>
        <fullName evidence="1">Uncharacterized protein</fullName>
    </submittedName>
</protein>
<name>A0A6G0Z100_APHCR</name>
<dbReference type="AlphaFoldDB" id="A0A6G0Z100"/>
<accession>A0A6G0Z100</accession>
<organism evidence="1 2">
    <name type="scientific">Aphis craccivora</name>
    <name type="common">Cowpea aphid</name>
    <dbReference type="NCBI Taxonomy" id="307492"/>
    <lineage>
        <taxon>Eukaryota</taxon>
        <taxon>Metazoa</taxon>
        <taxon>Ecdysozoa</taxon>
        <taxon>Arthropoda</taxon>
        <taxon>Hexapoda</taxon>
        <taxon>Insecta</taxon>
        <taxon>Pterygota</taxon>
        <taxon>Neoptera</taxon>
        <taxon>Paraneoptera</taxon>
        <taxon>Hemiptera</taxon>
        <taxon>Sternorrhyncha</taxon>
        <taxon>Aphidomorpha</taxon>
        <taxon>Aphidoidea</taxon>
        <taxon>Aphididae</taxon>
        <taxon>Aphidini</taxon>
        <taxon>Aphis</taxon>
        <taxon>Aphis</taxon>
    </lineage>
</organism>
<dbReference type="Proteomes" id="UP000478052">
    <property type="component" value="Unassembled WGS sequence"/>
</dbReference>
<gene>
    <name evidence="1" type="ORF">FWK35_00013956</name>
</gene>
<sequence length="47" mass="5522">MWVMGRKELRKKEKGLDFFSKKTANHISGIYIVVKSSLYLIQKFAKC</sequence>
<comment type="caution">
    <text evidence="1">The sequence shown here is derived from an EMBL/GenBank/DDBJ whole genome shotgun (WGS) entry which is preliminary data.</text>
</comment>